<dbReference type="Proteomes" id="UP000027661">
    <property type="component" value="Unassembled WGS sequence"/>
</dbReference>
<reference evidence="1 2" key="1">
    <citation type="submission" date="2014-04" db="EMBL/GenBank/DDBJ databases">
        <authorList>
            <person name="Sears C."/>
            <person name="Carroll K."/>
            <person name="Sack B.R."/>
            <person name="Qadri F."/>
            <person name="Myers L.L."/>
            <person name="Chung G.-T."/>
            <person name="Escheverria P."/>
            <person name="Fraser C.M."/>
            <person name="Sadzewicz L."/>
            <person name="Shefchek K.A."/>
            <person name="Tallon L."/>
            <person name="Das S.P."/>
            <person name="Daugherty S."/>
            <person name="Mongodin E.F."/>
        </authorList>
    </citation>
    <scope>NUCLEOTIDE SEQUENCE [LARGE SCALE GENOMIC DNA]</scope>
    <source>
        <strain evidence="1 2">3975 RP4</strain>
    </source>
</reference>
<evidence type="ECO:0000313" key="2">
    <source>
        <dbReference type="Proteomes" id="UP000027661"/>
    </source>
</evidence>
<protein>
    <submittedName>
        <fullName evidence="1">Uncharacterized protein</fullName>
    </submittedName>
</protein>
<name>A0A069S895_PHOVU</name>
<evidence type="ECO:0000313" key="1">
    <source>
        <dbReference type="EMBL" id="KDS46023.1"/>
    </source>
</evidence>
<dbReference type="PATRIC" id="fig|1339352.3.peg.3513"/>
<accession>A0A069S895</accession>
<comment type="caution">
    <text evidence="1">The sequence shown here is derived from an EMBL/GenBank/DDBJ whole genome shotgun (WGS) entry which is preliminary data.</text>
</comment>
<dbReference type="RefSeq" id="WP_005646259.1">
    <property type="nucleotide sequence ID" value="NZ_JNHM01000130.1"/>
</dbReference>
<organism evidence="1 2">
    <name type="scientific">Phocaeicola vulgatus str. 3975 RP4</name>
    <dbReference type="NCBI Taxonomy" id="1339352"/>
    <lineage>
        <taxon>Bacteria</taxon>
        <taxon>Pseudomonadati</taxon>
        <taxon>Bacteroidota</taxon>
        <taxon>Bacteroidia</taxon>
        <taxon>Bacteroidales</taxon>
        <taxon>Bacteroidaceae</taxon>
        <taxon>Phocaeicola</taxon>
    </lineage>
</organism>
<gene>
    <name evidence="1" type="ORF">M099_3738</name>
</gene>
<dbReference type="AlphaFoldDB" id="A0A069S895"/>
<dbReference type="EMBL" id="JNHM01000130">
    <property type="protein sequence ID" value="KDS46023.1"/>
    <property type="molecule type" value="Genomic_DNA"/>
</dbReference>
<proteinExistence type="predicted"/>
<sequence length="121" mass="13187">MELKDFISNTIEQISLGILEASKKCNQYGVIVNPNITIGEQGDFCIPKQPEHVNIQRRVQLIDMDIAVTVIESEEGKIEGKLGVSFIGVGGKSQEGKSTSNESRVKFSIPVCLPVTNIIGK</sequence>